<dbReference type="EMBL" id="CM047583">
    <property type="protein sequence ID" value="KAI9913752.1"/>
    <property type="molecule type" value="Genomic_DNA"/>
</dbReference>
<evidence type="ECO:0000313" key="2">
    <source>
        <dbReference type="Proteomes" id="UP001163321"/>
    </source>
</evidence>
<proteinExistence type="predicted"/>
<protein>
    <submittedName>
        <fullName evidence="1">Uncharacterized protein</fullName>
    </submittedName>
</protein>
<evidence type="ECO:0000313" key="1">
    <source>
        <dbReference type="EMBL" id="KAI9913752.1"/>
    </source>
</evidence>
<name>A0ACC0W5M9_9STRA</name>
<reference evidence="1 2" key="1">
    <citation type="journal article" date="2022" name="bioRxiv">
        <title>The genome of the oomycete Peronosclerospora sorghi, a cosmopolitan pathogen of maize and sorghum, is inflated with dispersed pseudogenes.</title>
        <authorList>
            <person name="Fletcher K."/>
            <person name="Martin F."/>
            <person name="Isakeit T."/>
            <person name="Cavanaugh K."/>
            <person name="Magill C."/>
            <person name="Michelmore R."/>
        </authorList>
    </citation>
    <scope>NUCLEOTIDE SEQUENCE [LARGE SCALE GENOMIC DNA]</scope>
    <source>
        <strain evidence="1">P6</strain>
    </source>
</reference>
<keyword evidence="2" id="KW-1185">Reference proteome</keyword>
<organism evidence="1 2">
    <name type="scientific">Peronosclerospora sorghi</name>
    <dbReference type="NCBI Taxonomy" id="230839"/>
    <lineage>
        <taxon>Eukaryota</taxon>
        <taxon>Sar</taxon>
        <taxon>Stramenopiles</taxon>
        <taxon>Oomycota</taxon>
        <taxon>Peronosporomycetes</taxon>
        <taxon>Peronosporales</taxon>
        <taxon>Peronosporaceae</taxon>
        <taxon>Peronosclerospora</taxon>
    </lineage>
</organism>
<accession>A0ACC0W5M9</accession>
<dbReference type="Proteomes" id="UP001163321">
    <property type="component" value="Chromosome 4"/>
</dbReference>
<comment type="caution">
    <text evidence="1">The sequence shown here is derived from an EMBL/GenBank/DDBJ whole genome shotgun (WGS) entry which is preliminary data.</text>
</comment>
<gene>
    <name evidence="1" type="ORF">PsorP6_005598</name>
</gene>
<sequence>MADGVVVNVHNNDDDIPTEGSRTYAIIVCVFAALGGVFFGYDQGVTSGVLIMDSFINDYCVGWHNFTYKQCTSASSDLPAEWTNFTCEPKRLSERSRRDQLCNLWDDISEYEEKRQSHDVRSDDEAVNEECFGEGSIARLGLHVTRYQLSSL</sequence>